<dbReference type="EMBL" id="JAOQAV010000070">
    <property type="protein sequence ID" value="KAJ4178650.1"/>
    <property type="molecule type" value="Genomic_DNA"/>
</dbReference>
<evidence type="ECO:0000256" key="1">
    <source>
        <dbReference type="ARBA" id="ARBA00001678"/>
    </source>
</evidence>
<evidence type="ECO:0000313" key="12">
    <source>
        <dbReference type="EMBL" id="KAJ4178650.1"/>
    </source>
</evidence>
<dbReference type="AlphaFoldDB" id="A0A9W8UU89"/>
<accession>A0A9W8UU89</accession>
<gene>
    <name evidence="12" type="primary">MAN1</name>
    <name evidence="12" type="ORF">NW755_013022</name>
</gene>
<dbReference type="FunFam" id="3.20.20.80:FF:000076">
    <property type="entry name" value="Mannan endo-1,4-beta-mannosidase A"/>
    <property type="match status" value="1"/>
</dbReference>
<evidence type="ECO:0000256" key="4">
    <source>
        <dbReference type="ARBA" id="ARBA00012706"/>
    </source>
</evidence>
<dbReference type="InterPro" id="IPR017853">
    <property type="entry name" value="GH"/>
</dbReference>
<dbReference type="Pfam" id="PF26410">
    <property type="entry name" value="GH5_mannosidase"/>
    <property type="match status" value="1"/>
</dbReference>
<sequence length="404" mass="45049">MLRSGQTLTRFYIPTKTLFYLHSTTFFYSTIPFTFTMRFEIAQLFTFFAAASLWTTSVQAGPASASGTKFTIDGETGYFAGTNCYWCSFLTNRADIDQTLDNIATSGLRILRVWGFNDVTSIPGSDKVWFQHLSANGSTINVGENGLQILDYLVNGAEERGIKLIIPFVNYWTDFGGMRAYLSAFGGASESDWYTNGAAQSQYRKYVSAVVQRYRDSDAIFAWELANEPRCPGCDVDVIYQWAATTSKYVKSLDPDHMVTLGDEGFGVDGGSSYPYQKVEGTDFAKFLTIETLDFGTIHLYPSHWSESYEWGSEWVTAHAKACAKAGKPCLLEEYGAVGEQCARQGPWQKTSRETEGMGGDTFWQWGETLSIGKTHDDDFTIFYGDSDWDCLVKDHVAAIQGST</sequence>
<evidence type="ECO:0000256" key="7">
    <source>
        <dbReference type="ARBA" id="ARBA00022801"/>
    </source>
</evidence>
<name>A0A9W8UU89_9HYPO</name>
<dbReference type="InterPro" id="IPR045053">
    <property type="entry name" value="MAN-like"/>
</dbReference>
<organism evidence="12 13">
    <name type="scientific">Fusarium falciforme</name>
    <dbReference type="NCBI Taxonomy" id="195108"/>
    <lineage>
        <taxon>Eukaryota</taxon>
        <taxon>Fungi</taxon>
        <taxon>Dikarya</taxon>
        <taxon>Ascomycota</taxon>
        <taxon>Pezizomycotina</taxon>
        <taxon>Sordariomycetes</taxon>
        <taxon>Hypocreomycetidae</taxon>
        <taxon>Hypocreales</taxon>
        <taxon>Nectriaceae</taxon>
        <taxon>Fusarium</taxon>
        <taxon>Fusarium solani species complex</taxon>
    </lineage>
</organism>
<keyword evidence="7 12" id="KW-0378">Hydrolase</keyword>
<dbReference type="Gene3D" id="3.20.20.80">
    <property type="entry name" value="Glycosidases"/>
    <property type="match status" value="1"/>
</dbReference>
<reference evidence="12" key="1">
    <citation type="submission" date="2022-09" db="EMBL/GenBank/DDBJ databases">
        <title>Fusarium specimens isolated from Avocado Roots.</title>
        <authorList>
            <person name="Stajich J."/>
            <person name="Roper C."/>
            <person name="Heimlech-Rivalta G."/>
        </authorList>
    </citation>
    <scope>NUCLEOTIDE SEQUENCE</scope>
    <source>
        <strain evidence="12">A02</strain>
    </source>
</reference>
<dbReference type="GO" id="GO:0005576">
    <property type="term" value="C:extracellular region"/>
    <property type="evidence" value="ECO:0007669"/>
    <property type="project" value="UniProtKB-SubCell"/>
</dbReference>
<comment type="similarity">
    <text evidence="3">Belongs to the glycosyl hydrolase 5 (cellulase A) family.</text>
</comment>
<keyword evidence="8 12" id="KW-0326">Glycosidase</keyword>
<evidence type="ECO:0000313" key="13">
    <source>
        <dbReference type="Proteomes" id="UP001152087"/>
    </source>
</evidence>
<dbReference type="GO" id="GO:0046355">
    <property type="term" value="P:mannan catabolic process"/>
    <property type="evidence" value="ECO:0007669"/>
    <property type="project" value="UniProtKB-ARBA"/>
</dbReference>
<dbReference type="PANTHER" id="PTHR31451:SF39">
    <property type="entry name" value="MANNAN ENDO-1,4-BETA-MANNOSIDASE 1"/>
    <property type="match status" value="1"/>
</dbReference>
<dbReference type="Proteomes" id="UP001152087">
    <property type="component" value="Unassembled WGS sequence"/>
</dbReference>
<comment type="catalytic activity">
    <reaction evidence="1">
        <text>Random hydrolysis of (1-&gt;4)-beta-D-mannosidic linkages in mannans, galactomannans and glucomannans.</text>
        <dbReference type="EC" id="3.2.1.78"/>
    </reaction>
</comment>
<evidence type="ECO:0000256" key="10">
    <source>
        <dbReference type="ARBA" id="ARBA00077212"/>
    </source>
</evidence>
<dbReference type="InterPro" id="IPR001547">
    <property type="entry name" value="Glyco_hydro_5"/>
</dbReference>
<evidence type="ECO:0000256" key="3">
    <source>
        <dbReference type="ARBA" id="ARBA00005641"/>
    </source>
</evidence>
<keyword evidence="13" id="KW-1185">Reference proteome</keyword>
<keyword evidence="6" id="KW-0732">Signal</keyword>
<proteinExistence type="inferred from homology"/>
<comment type="subcellular location">
    <subcellularLocation>
        <location evidence="2">Secreted</location>
    </subcellularLocation>
</comment>
<evidence type="ECO:0000256" key="9">
    <source>
        <dbReference type="ARBA" id="ARBA00068505"/>
    </source>
</evidence>
<keyword evidence="5" id="KW-0964">Secreted</keyword>
<evidence type="ECO:0000256" key="8">
    <source>
        <dbReference type="ARBA" id="ARBA00023295"/>
    </source>
</evidence>
<evidence type="ECO:0000256" key="5">
    <source>
        <dbReference type="ARBA" id="ARBA00022525"/>
    </source>
</evidence>
<evidence type="ECO:0000256" key="6">
    <source>
        <dbReference type="ARBA" id="ARBA00022729"/>
    </source>
</evidence>
<dbReference type="EC" id="3.2.1.78" evidence="4"/>
<comment type="caution">
    <text evidence="12">The sequence shown here is derived from an EMBL/GenBank/DDBJ whole genome shotgun (WGS) entry which is preliminary data.</text>
</comment>
<keyword evidence="12" id="KW-0413">Isomerase</keyword>
<feature type="domain" description="Glycoside hydrolase family 5" evidence="11">
    <location>
        <begin position="66"/>
        <end position="337"/>
    </location>
</feature>
<dbReference type="GO" id="GO:0016853">
    <property type="term" value="F:isomerase activity"/>
    <property type="evidence" value="ECO:0007669"/>
    <property type="project" value="UniProtKB-KW"/>
</dbReference>
<evidence type="ECO:0000256" key="2">
    <source>
        <dbReference type="ARBA" id="ARBA00004613"/>
    </source>
</evidence>
<dbReference type="SUPFAM" id="SSF51445">
    <property type="entry name" value="(Trans)glycosidases"/>
    <property type="match status" value="1"/>
</dbReference>
<evidence type="ECO:0000259" key="11">
    <source>
        <dbReference type="Pfam" id="PF26410"/>
    </source>
</evidence>
<dbReference type="PANTHER" id="PTHR31451">
    <property type="match status" value="1"/>
</dbReference>
<protein>
    <recommendedName>
        <fullName evidence="9">Mannan endo-1,4-beta-mannosidase A</fullName>
        <ecNumber evidence="4">3.2.1.78</ecNumber>
    </recommendedName>
    <alternativeName>
        <fullName evidence="10">Endo-beta-1,4-mannanase A</fullName>
    </alternativeName>
</protein>
<dbReference type="GO" id="GO:0016985">
    <property type="term" value="F:mannan endo-1,4-beta-mannosidase activity"/>
    <property type="evidence" value="ECO:0007669"/>
    <property type="project" value="UniProtKB-EC"/>
</dbReference>